<feature type="region of interest" description="Disordered" evidence="1">
    <location>
        <begin position="1"/>
        <end position="140"/>
    </location>
</feature>
<dbReference type="Proteomes" id="UP000297716">
    <property type="component" value="Unassembled WGS sequence"/>
</dbReference>
<feature type="region of interest" description="Disordered" evidence="1">
    <location>
        <begin position="215"/>
        <end position="244"/>
    </location>
</feature>
<evidence type="ECO:0000313" key="2">
    <source>
        <dbReference type="EMBL" id="TGJ77547.1"/>
    </source>
</evidence>
<dbReference type="InterPro" id="IPR011990">
    <property type="entry name" value="TPR-like_helical_dom_sf"/>
</dbReference>
<dbReference type="SUPFAM" id="SSF48452">
    <property type="entry name" value="TPR-like"/>
    <property type="match status" value="1"/>
</dbReference>
<dbReference type="EMBL" id="SKBN01000469">
    <property type="protein sequence ID" value="TGJ77547.1"/>
    <property type="molecule type" value="Genomic_DNA"/>
</dbReference>
<reference evidence="2 3" key="1">
    <citation type="submission" date="2019-03" db="EMBL/GenBank/DDBJ databases">
        <title>Draft genome sequence of Xylaria hypoxylon DSM 108379, a ubiquitous saprotrophic-parasitic fungi on hardwood.</title>
        <authorList>
            <person name="Buettner E."/>
            <person name="Leonhardt S."/>
            <person name="Gebauer A.M."/>
            <person name="Liers C."/>
            <person name="Hofrichter M."/>
            <person name="Kellner H."/>
        </authorList>
    </citation>
    <scope>NUCLEOTIDE SEQUENCE [LARGE SCALE GENOMIC DNA]</scope>
    <source>
        <strain evidence="2 3">DSM 108379</strain>
    </source>
</reference>
<organism evidence="2 3">
    <name type="scientific">Xylaria hypoxylon</name>
    <dbReference type="NCBI Taxonomy" id="37992"/>
    <lineage>
        <taxon>Eukaryota</taxon>
        <taxon>Fungi</taxon>
        <taxon>Dikarya</taxon>
        <taxon>Ascomycota</taxon>
        <taxon>Pezizomycotina</taxon>
        <taxon>Sordariomycetes</taxon>
        <taxon>Xylariomycetidae</taxon>
        <taxon>Xylariales</taxon>
        <taxon>Xylariaceae</taxon>
        <taxon>Xylaria</taxon>
    </lineage>
</organism>
<evidence type="ECO:0008006" key="4">
    <source>
        <dbReference type="Google" id="ProtNLM"/>
    </source>
</evidence>
<sequence length="466" mass="52329">MHQPSFTRTSSRSGSGRNTFLPAKQADFMVKKAEKRKREGKKTVFSYGGNVWTSNQAERSLSRSKKARYSEDLMDVDTPSVGISYKTPKAISPSPSEALVISPGPDVADSEPQDLNSEQPPAAEYEDNEDTESLDSVDNRSPVEVYGTVSGGKADQTIESLSRELVKKLGYSHKRTQQHVLHVVELLNSWHREEDAMGLFAHSKELLEQGRAIHRPCHRASARPQNPNRRQGKGKEPVPPAVESDGKLSIEGILDMVNRDDSPAKDEEAEGLLVKIIELCEISPKDRDTQHLNARAELLRLYQKLGTIDDNMSEYTKSEGVFNTIWKNYDWDREKFSSLEVMEAGMQLALEMFKAAFEDEASNMFNQVSDMANTIFHPDDERTIWILISIGLAYQAHGTWADAERWFEHALANALSVWKNDDGIVKSLQKGVDEKHFSYLSDEGRPSKTIFGISGVKIMPGRLHMC</sequence>
<accession>A0A4Z0Y3V6</accession>
<name>A0A4Z0Y3V6_9PEZI</name>
<dbReference type="Gene3D" id="1.25.40.10">
    <property type="entry name" value="Tetratricopeptide repeat domain"/>
    <property type="match status" value="1"/>
</dbReference>
<proteinExistence type="predicted"/>
<feature type="compositionally biased region" description="Acidic residues" evidence="1">
    <location>
        <begin position="124"/>
        <end position="135"/>
    </location>
</feature>
<gene>
    <name evidence="2" type="ORF">E0Z10_g10724</name>
</gene>
<dbReference type="AlphaFoldDB" id="A0A4Z0Y3V6"/>
<protein>
    <recommendedName>
        <fullName evidence="4">Clr5 domain-containing protein</fullName>
    </recommendedName>
</protein>
<feature type="compositionally biased region" description="Low complexity" evidence="1">
    <location>
        <begin position="1"/>
        <end position="20"/>
    </location>
</feature>
<comment type="caution">
    <text evidence="2">The sequence shown here is derived from an EMBL/GenBank/DDBJ whole genome shotgun (WGS) entry which is preliminary data.</text>
</comment>
<evidence type="ECO:0000256" key="1">
    <source>
        <dbReference type="SAM" id="MobiDB-lite"/>
    </source>
</evidence>
<dbReference type="OrthoDB" id="5308957at2759"/>
<evidence type="ECO:0000313" key="3">
    <source>
        <dbReference type="Proteomes" id="UP000297716"/>
    </source>
</evidence>
<keyword evidence="3" id="KW-1185">Reference proteome</keyword>
<dbReference type="STRING" id="37992.A0A4Z0Y3V6"/>